<dbReference type="GeneID" id="108560765"/>
<proteinExistence type="predicted"/>
<evidence type="ECO:0000313" key="2">
    <source>
        <dbReference type="Proteomes" id="UP000695000"/>
    </source>
</evidence>
<feature type="signal peptide" evidence="1">
    <location>
        <begin position="1"/>
        <end position="30"/>
    </location>
</feature>
<organism evidence="2 3">
    <name type="scientific">Nicrophorus vespilloides</name>
    <name type="common">Boreal carrion beetle</name>
    <dbReference type="NCBI Taxonomy" id="110193"/>
    <lineage>
        <taxon>Eukaryota</taxon>
        <taxon>Metazoa</taxon>
        <taxon>Ecdysozoa</taxon>
        <taxon>Arthropoda</taxon>
        <taxon>Hexapoda</taxon>
        <taxon>Insecta</taxon>
        <taxon>Pterygota</taxon>
        <taxon>Neoptera</taxon>
        <taxon>Endopterygota</taxon>
        <taxon>Coleoptera</taxon>
        <taxon>Polyphaga</taxon>
        <taxon>Staphyliniformia</taxon>
        <taxon>Silphidae</taxon>
        <taxon>Nicrophorinae</taxon>
        <taxon>Nicrophorus</taxon>
    </lineage>
</organism>
<evidence type="ECO:0000313" key="3">
    <source>
        <dbReference type="RefSeq" id="XP_017773937.1"/>
    </source>
</evidence>
<sequence length="238" mass="26877">MSIQRNMFASRSFLIFAVLAVFGQSNSVRGEGCVSGTLDIHNKYIKVLDKNAMGMIDSNRAVGIRLIEKIRGCKKNNKLDAFLKHYEKEIKFCDEIINGMKDGVQREVNSVSEILKHMECTKKRTFFDNVFGGLESLIKKLPIVGNFLDPILKKLHVAVNRILQGVLDLLTSLLKLLLGSVDGKFVCRKADEKTCKGVDKHFDNIGSIITKTKLKYNDCLKRKESELERSQEFKAVCS</sequence>
<dbReference type="Proteomes" id="UP000695000">
    <property type="component" value="Unplaced"/>
</dbReference>
<gene>
    <name evidence="3" type="primary">LOC108560765</name>
</gene>
<keyword evidence="2" id="KW-1185">Reference proteome</keyword>
<evidence type="ECO:0000256" key="1">
    <source>
        <dbReference type="SAM" id="SignalP"/>
    </source>
</evidence>
<feature type="chain" id="PRO_5046882844" evidence="1">
    <location>
        <begin position="31"/>
        <end position="238"/>
    </location>
</feature>
<protein>
    <submittedName>
        <fullName evidence="3">Uncharacterized protein LOC108560765</fullName>
    </submittedName>
</protein>
<name>A0ABM1MH87_NICVS</name>
<reference evidence="3" key="1">
    <citation type="submission" date="2025-08" db="UniProtKB">
        <authorList>
            <consortium name="RefSeq"/>
        </authorList>
    </citation>
    <scope>IDENTIFICATION</scope>
    <source>
        <tissue evidence="3">Whole Larva</tissue>
    </source>
</reference>
<keyword evidence="1" id="KW-0732">Signal</keyword>
<dbReference type="RefSeq" id="XP_017773937.1">
    <property type="nucleotide sequence ID" value="XM_017918448.1"/>
</dbReference>
<accession>A0ABM1MH87</accession>